<evidence type="ECO:0000313" key="2">
    <source>
        <dbReference type="EMBL" id="TCO52810.1"/>
    </source>
</evidence>
<evidence type="ECO:0000313" key="3">
    <source>
        <dbReference type="Proteomes" id="UP000295680"/>
    </source>
</evidence>
<sequence length="186" mass="21040">MSRDKVAPEDVREQVRAMLQEQWRERVAVSYFQMKKVAFDVPGRDQVGRLRKVLGIVVAVIVAIPMFVFMILVFILNEILEVFRLGKVLDGASRDRLFQVQGAQGCLAETAGDAIKDAGEDIWIAWSHTHAALLGADRILWQSSGPDRPRIELTRSRLTWPDGSTADLRQFSGVERKRLQERNGNP</sequence>
<gene>
    <name evidence="2" type="ORF">EV192_1114</name>
</gene>
<keyword evidence="3" id="KW-1185">Reference proteome</keyword>
<dbReference type="OrthoDB" id="3685234at2"/>
<dbReference type="EMBL" id="SLWS01000011">
    <property type="protein sequence ID" value="TCO52810.1"/>
    <property type="molecule type" value="Genomic_DNA"/>
</dbReference>
<keyword evidence="1" id="KW-1133">Transmembrane helix</keyword>
<dbReference type="AlphaFoldDB" id="A0A4V2S5N7"/>
<accession>A0A4V2S5N7</accession>
<reference evidence="2 3" key="1">
    <citation type="submission" date="2019-03" db="EMBL/GenBank/DDBJ databases">
        <title>Genomic Encyclopedia of Type Strains, Phase IV (KMG-IV): sequencing the most valuable type-strain genomes for metagenomic binning, comparative biology and taxonomic classification.</title>
        <authorList>
            <person name="Goeker M."/>
        </authorList>
    </citation>
    <scope>NUCLEOTIDE SEQUENCE [LARGE SCALE GENOMIC DNA]</scope>
    <source>
        <strain evidence="2 3">DSM 45934</strain>
    </source>
</reference>
<comment type="caution">
    <text evidence="2">The sequence shown here is derived from an EMBL/GenBank/DDBJ whole genome shotgun (WGS) entry which is preliminary data.</text>
</comment>
<keyword evidence="1" id="KW-0812">Transmembrane</keyword>
<keyword evidence="1" id="KW-0472">Membrane</keyword>
<proteinExistence type="predicted"/>
<organism evidence="2 3">
    <name type="scientific">Actinocrispum wychmicini</name>
    <dbReference type="NCBI Taxonomy" id="1213861"/>
    <lineage>
        <taxon>Bacteria</taxon>
        <taxon>Bacillati</taxon>
        <taxon>Actinomycetota</taxon>
        <taxon>Actinomycetes</taxon>
        <taxon>Pseudonocardiales</taxon>
        <taxon>Pseudonocardiaceae</taxon>
        <taxon>Actinocrispum</taxon>
    </lineage>
</organism>
<protein>
    <submittedName>
        <fullName evidence="2">Uncharacterized protein</fullName>
    </submittedName>
</protein>
<feature type="transmembrane region" description="Helical" evidence="1">
    <location>
        <begin position="53"/>
        <end position="76"/>
    </location>
</feature>
<dbReference type="Proteomes" id="UP000295680">
    <property type="component" value="Unassembled WGS sequence"/>
</dbReference>
<evidence type="ECO:0000256" key="1">
    <source>
        <dbReference type="SAM" id="Phobius"/>
    </source>
</evidence>
<dbReference type="RefSeq" id="WP_132123784.1">
    <property type="nucleotide sequence ID" value="NZ_SLWS01000011.1"/>
</dbReference>
<name>A0A4V2S5N7_9PSEU</name>